<keyword evidence="1" id="KW-0472">Membrane</keyword>
<reference evidence="2 3" key="1">
    <citation type="submission" date="2015-09" db="EMBL/GenBank/DDBJ databases">
        <title>Genome of Desulfovibrio dechloracetivorans BerOc1, a mercury methylating strain isolated from highly hydrocarbons and metals contaminated coastal sediments.</title>
        <authorList>
            <person name="Goni Urriza M."/>
            <person name="Gassie C."/>
            <person name="Bouchez O."/>
            <person name="Klopp C."/>
            <person name="Ranchou-Peyruse A."/>
            <person name="Remy G."/>
        </authorList>
    </citation>
    <scope>NUCLEOTIDE SEQUENCE [LARGE SCALE GENOMIC DNA]</scope>
    <source>
        <strain evidence="2 3">BerOc1</strain>
    </source>
</reference>
<protein>
    <submittedName>
        <fullName evidence="2">Uncharacterized protein</fullName>
    </submittedName>
</protein>
<name>A0A1J5N6B8_9BACT</name>
<feature type="transmembrane region" description="Helical" evidence="1">
    <location>
        <begin position="6"/>
        <end position="29"/>
    </location>
</feature>
<comment type="caution">
    <text evidence="2">The sequence shown here is derived from an EMBL/GenBank/DDBJ whole genome shotgun (WGS) entry which is preliminary data.</text>
</comment>
<keyword evidence="1" id="KW-0812">Transmembrane</keyword>
<evidence type="ECO:0000313" key="2">
    <source>
        <dbReference type="EMBL" id="OIQ51171.1"/>
    </source>
</evidence>
<keyword evidence="1" id="KW-1133">Transmembrane helix</keyword>
<gene>
    <name evidence="2" type="ORF">BerOc1_03116</name>
</gene>
<dbReference type="AlphaFoldDB" id="A0A1J5N6B8"/>
<evidence type="ECO:0000313" key="3">
    <source>
        <dbReference type="Proteomes" id="UP000181901"/>
    </source>
</evidence>
<organism evidence="2 3">
    <name type="scientific">Pseudodesulfovibrio hydrargyri</name>
    <dbReference type="NCBI Taxonomy" id="2125990"/>
    <lineage>
        <taxon>Bacteria</taxon>
        <taxon>Pseudomonadati</taxon>
        <taxon>Thermodesulfobacteriota</taxon>
        <taxon>Desulfovibrionia</taxon>
        <taxon>Desulfovibrionales</taxon>
        <taxon>Desulfovibrionaceae</taxon>
    </lineage>
</organism>
<dbReference type="Proteomes" id="UP000181901">
    <property type="component" value="Unassembled WGS sequence"/>
</dbReference>
<evidence type="ECO:0000256" key="1">
    <source>
        <dbReference type="SAM" id="Phobius"/>
    </source>
</evidence>
<proteinExistence type="predicted"/>
<sequence length="68" mass="7878">MEHQYHGIGFLAFTALFFLAGFLGLYRAWRKGGPASNIRFVNHGAMGRTSLNYNWMKDDNAEEPDRRR</sequence>
<accession>A0A1J5N6B8</accession>
<dbReference type="EMBL" id="LKAQ01000004">
    <property type="protein sequence ID" value="OIQ51171.1"/>
    <property type="molecule type" value="Genomic_DNA"/>
</dbReference>
<keyword evidence="3" id="KW-1185">Reference proteome</keyword>
<dbReference type="RefSeq" id="WP_071546546.1">
    <property type="nucleotide sequence ID" value="NZ_LKAQ01000004.1"/>
</dbReference>